<dbReference type="SUPFAM" id="SSF53474">
    <property type="entry name" value="alpha/beta-Hydrolases"/>
    <property type="match status" value="1"/>
</dbReference>
<name>A0A382UZ64_9ZZZZ</name>
<feature type="domain" description="AB hydrolase-1" evidence="1">
    <location>
        <begin position="12"/>
        <end position="196"/>
    </location>
</feature>
<evidence type="ECO:0000259" key="1">
    <source>
        <dbReference type="Pfam" id="PF12697"/>
    </source>
</evidence>
<accession>A0A382UZ64</accession>
<evidence type="ECO:0000313" key="2">
    <source>
        <dbReference type="EMBL" id="SVD39552.1"/>
    </source>
</evidence>
<sequence>NAEIFVKEVMAVATHAELGPKPVIVGHSFGGYIALEAGYRYSSELGGVLFCDYVVPPAELFVQWGLRAQENGPARPTRVYVELDEALDRFRLLPEQPCQHPYVIQYIATQSLKQVEGGWTWKFDPAMYDYLEISTKQPEKLMAIDCPTAFLLAENSEDYDPRSIDYTRQVTKGKSPVYHIPGTHHHYMFDEPMAVVGAMKGILLTWQANIV</sequence>
<reference evidence="2" key="1">
    <citation type="submission" date="2018-05" db="EMBL/GenBank/DDBJ databases">
        <authorList>
            <person name="Lanie J.A."/>
            <person name="Ng W.-L."/>
            <person name="Kazmierczak K.M."/>
            <person name="Andrzejewski T.M."/>
            <person name="Davidsen T.M."/>
            <person name="Wayne K.J."/>
            <person name="Tettelin H."/>
            <person name="Glass J.I."/>
            <person name="Rusch D."/>
            <person name="Podicherti R."/>
            <person name="Tsui H.-C.T."/>
            <person name="Winkler M.E."/>
        </authorList>
    </citation>
    <scope>NUCLEOTIDE SEQUENCE</scope>
</reference>
<organism evidence="2">
    <name type="scientific">marine metagenome</name>
    <dbReference type="NCBI Taxonomy" id="408172"/>
    <lineage>
        <taxon>unclassified sequences</taxon>
        <taxon>metagenomes</taxon>
        <taxon>ecological metagenomes</taxon>
    </lineage>
</organism>
<dbReference type="Gene3D" id="3.40.50.1820">
    <property type="entry name" value="alpha/beta hydrolase"/>
    <property type="match status" value="1"/>
</dbReference>
<feature type="non-terminal residue" evidence="2">
    <location>
        <position position="1"/>
    </location>
</feature>
<dbReference type="Pfam" id="PF12697">
    <property type="entry name" value="Abhydrolase_6"/>
    <property type="match status" value="1"/>
</dbReference>
<dbReference type="EMBL" id="UINC01147941">
    <property type="protein sequence ID" value="SVD39552.1"/>
    <property type="molecule type" value="Genomic_DNA"/>
</dbReference>
<dbReference type="InterPro" id="IPR029058">
    <property type="entry name" value="AB_hydrolase_fold"/>
</dbReference>
<proteinExistence type="predicted"/>
<gene>
    <name evidence="2" type="ORF">METZ01_LOCUS392406</name>
</gene>
<dbReference type="InterPro" id="IPR000073">
    <property type="entry name" value="AB_hydrolase_1"/>
</dbReference>
<dbReference type="AlphaFoldDB" id="A0A382UZ64"/>
<protein>
    <recommendedName>
        <fullName evidence="1">AB hydrolase-1 domain-containing protein</fullName>
    </recommendedName>
</protein>